<reference evidence="3" key="1">
    <citation type="submission" date="2020-06" db="EMBL/GenBank/DDBJ databases">
        <title>WGS assembly of Ceratodon purpureus strain R40.</title>
        <authorList>
            <person name="Carey S.B."/>
            <person name="Jenkins J."/>
            <person name="Shu S."/>
            <person name="Lovell J.T."/>
            <person name="Sreedasyam A."/>
            <person name="Maumus F."/>
            <person name="Tiley G.P."/>
            <person name="Fernandez-Pozo N."/>
            <person name="Barry K."/>
            <person name="Chen C."/>
            <person name="Wang M."/>
            <person name="Lipzen A."/>
            <person name="Daum C."/>
            <person name="Saski C.A."/>
            <person name="Payton A.C."/>
            <person name="Mcbreen J.C."/>
            <person name="Conrad R.E."/>
            <person name="Kollar L.M."/>
            <person name="Olsson S."/>
            <person name="Huttunen S."/>
            <person name="Landis J.B."/>
            <person name="Wickett N.J."/>
            <person name="Johnson M.G."/>
            <person name="Rensing S.A."/>
            <person name="Grimwood J."/>
            <person name="Schmutz J."/>
            <person name="Mcdaniel S.F."/>
        </authorList>
    </citation>
    <scope>NUCLEOTIDE SEQUENCE</scope>
    <source>
        <strain evidence="3">R40</strain>
    </source>
</reference>
<dbReference type="Pfam" id="PF25072">
    <property type="entry name" value="DUF7796"/>
    <property type="match status" value="1"/>
</dbReference>
<accession>A0A8T0IUH8</accession>
<dbReference type="EMBL" id="CM026422">
    <property type="protein sequence ID" value="KAG0586629.1"/>
    <property type="molecule type" value="Genomic_DNA"/>
</dbReference>
<dbReference type="PANTHER" id="PTHR35112:SF1">
    <property type="entry name" value="RING_FYVE_PHD ZINC FINGER SUPERFAMILY PROTEIN"/>
    <property type="match status" value="1"/>
</dbReference>
<protein>
    <recommendedName>
        <fullName evidence="2">DUF7796 domain-containing protein</fullName>
    </recommendedName>
</protein>
<feature type="transmembrane region" description="Helical" evidence="1">
    <location>
        <begin position="12"/>
        <end position="30"/>
    </location>
</feature>
<evidence type="ECO:0000313" key="4">
    <source>
        <dbReference type="Proteomes" id="UP000822688"/>
    </source>
</evidence>
<dbReference type="AlphaFoldDB" id="A0A8T0IUH8"/>
<keyword evidence="1" id="KW-0812">Transmembrane</keyword>
<comment type="caution">
    <text evidence="3">The sequence shown here is derived from an EMBL/GenBank/DDBJ whole genome shotgun (WGS) entry which is preliminary data.</text>
</comment>
<evidence type="ECO:0000259" key="2">
    <source>
        <dbReference type="Pfam" id="PF25072"/>
    </source>
</evidence>
<dbReference type="PROSITE" id="PS51257">
    <property type="entry name" value="PROKAR_LIPOPROTEIN"/>
    <property type="match status" value="1"/>
</dbReference>
<evidence type="ECO:0000313" key="3">
    <source>
        <dbReference type="EMBL" id="KAG0586629.1"/>
    </source>
</evidence>
<organism evidence="3 4">
    <name type="scientific">Ceratodon purpureus</name>
    <name type="common">Fire moss</name>
    <name type="synonym">Dicranum purpureum</name>
    <dbReference type="NCBI Taxonomy" id="3225"/>
    <lineage>
        <taxon>Eukaryota</taxon>
        <taxon>Viridiplantae</taxon>
        <taxon>Streptophyta</taxon>
        <taxon>Embryophyta</taxon>
        <taxon>Bryophyta</taxon>
        <taxon>Bryophytina</taxon>
        <taxon>Bryopsida</taxon>
        <taxon>Dicranidae</taxon>
        <taxon>Pseudoditrichales</taxon>
        <taxon>Ditrichaceae</taxon>
        <taxon>Ceratodon</taxon>
    </lineage>
</organism>
<keyword evidence="1" id="KW-0472">Membrane</keyword>
<name>A0A8T0IUH8_CERPU</name>
<evidence type="ECO:0000256" key="1">
    <source>
        <dbReference type="SAM" id="Phobius"/>
    </source>
</evidence>
<dbReference type="PANTHER" id="PTHR35112">
    <property type="entry name" value="OS08G0360500 PROTEIN"/>
    <property type="match status" value="1"/>
</dbReference>
<keyword evidence="4" id="KW-1185">Reference proteome</keyword>
<sequence length="413" mass="47432">MACCKGKDLRLLFWVPWTLLVASCLTYFYYEFLGPENCTHVGCAVEYFRPEISEPSPPGAPFAPLYNDTRRIAVCLVGGARMFELTGRTLRKNLLDVYNNTDVFLHSPLDRDSHKLTLLAGRNLRVARIFTPEPLPESPLVAEVMTSWGSPHGTQGLLQYFNLVEGCYGMVRKYEVLHKFRYDWIIRTRVDGYWNGPLPEIQTLDPKYYYVAAGNDFGGLNDRFGMGNPHTSRVANARLSMLPAMHKHGWRLLNSESAYKAQFELLNVGYKRIQIPFCVMTLRREAFPPAPYGLLMLSMAGEGPMSGTYCRPCDREANVTYSREIVDNCMRNWDWPGVMASKVTVCDAGNEWASNWRQIAAEVYERDMNGEEMPDFDYRSLRRCIKEMQDFQMQWDVWDAPSASAICRRAYTR</sequence>
<feature type="domain" description="DUF7796" evidence="2">
    <location>
        <begin position="68"/>
        <end position="411"/>
    </location>
</feature>
<dbReference type="Proteomes" id="UP000822688">
    <property type="component" value="Chromosome 2"/>
</dbReference>
<proteinExistence type="predicted"/>
<gene>
    <name evidence="3" type="ORF">KC19_2G104800</name>
</gene>
<keyword evidence="1" id="KW-1133">Transmembrane helix</keyword>
<dbReference type="InterPro" id="IPR056698">
    <property type="entry name" value="DUF7796"/>
</dbReference>